<dbReference type="Proteomes" id="UP000323425">
    <property type="component" value="Unassembled WGS sequence"/>
</dbReference>
<reference evidence="1 2" key="1">
    <citation type="journal article" date="2018" name="Plant Biotechnol. Rep.">
        <title>Diversity and antifungal activity of endophytic bacteria associated with Panax ginseng seedlings.</title>
        <authorList>
            <person name="Park J.M."/>
            <person name="Hong C.E."/>
            <person name="Jo S.H."/>
        </authorList>
    </citation>
    <scope>NUCLEOTIDE SEQUENCE [LARGE SCALE GENOMIC DNA]</scope>
    <source>
        <strain evidence="1 2">PgKB38</strain>
    </source>
</reference>
<evidence type="ECO:0000313" key="1">
    <source>
        <dbReference type="EMBL" id="KAA8557520.1"/>
    </source>
</evidence>
<proteinExistence type="predicted"/>
<dbReference type="AlphaFoldDB" id="A0A5M9IMZ5"/>
<gene>
    <name evidence="1" type="ORF">FX985_03859</name>
</gene>
<dbReference type="EMBL" id="VTFH01000002">
    <property type="protein sequence ID" value="KAA8557520.1"/>
    <property type="molecule type" value="Genomic_DNA"/>
</dbReference>
<name>A0A5M9IMZ5_9PSED</name>
<protein>
    <submittedName>
        <fullName evidence="1">Uncharacterized protein</fullName>
    </submittedName>
</protein>
<dbReference type="RefSeq" id="WP_150295468.1">
    <property type="nucleotide sequence ID" value="NZ_VTFH01000002.1"/>
</dbReference>
<sequence length="384" mass="39483">MSSIFPYIPSVGALMGYGIHTLAQSISQSPPGIATGASQAKPAGHADIAAALNDVLNDQPAIKPDARFSSATITLNNGNGLDIDNAARLLIPSAPAGTATSLRGIEIINSATAKTVGERNGFTSTGLAPVWLENHGSITGKNGAGVRLDGDQDDEVVNAGLIIGSHGVALSMGGGNDMLIVRSGGRFEGVVDGGSGTNQVILDDARGGTFDGARQMQHLWVGSGNWTLTGEVPVNQQGAVYSGATLVNQSKIGGSMTVQPDATYAGGTVANLEVAGTLRLDPATHVEQDLRMQHGSTLALTLGADQTHTPSNIGNTADLRGATLAIHVENENDALLSQPLQLLSAKHVESPFAGITSNLKTLVPTLTYRPDGVFVTFKRNDPTA</sequence>
<organism evidence="1 2">
    <name type="scientific">Pseudomonas extremaustralis</name>
    <dbReference type="NCBI Taxonomy" id="359110"/>
    <lineage>
        <taxon>Bacteria</taxon>
        <taxon>Pseudomonadati</taxon>
        <taxon>Pseudomonadota</taxon>
        <taxon>Gammaproteobacteria</taxon>
        <taxon>Pseudomonadales</taxon>
        <taxon>Pseudomonadaceae</taxon>
        <taxon>Pseudomonas</taxon>
    </lineage>
</organism>
<comment type="caution">
    <text evidence="1">The sequence shown here is derived from an EMBL/GenBank/DDBJ whole genome shotgun (WGS) entry which is preliminary data.</text>
</comment>
<accession>A0A5M9IMZ5</accession>
<dbReference type="SUPFAM" id="SSF51126">
    <property type="entry name" value="Pectin lyase-like"/>
    <property type="match status" value="1"/>
</dbReference>
<evidence type="ECO:0000313" key="2">
    <source>
        <dbReference type="Proteomes" id="UP000323425"/>
    </source>
</evidence>
<dbReference type="InterPro" id="IPR011050">
    <property type="entry name" value="Pectin_lyase_fold/virulence"/>
</dbReference>